<sequence>MENTRRAQRTWRALAVAGTAAAALALTSCSAPGSGSGAKDAAAPQSASTDVGSDPVTLTLYDGAGLKTVDDALIAAFTKQHPNVKIETRYDPDNVQAVNAPRVLASDDPPDIARIVALSDIVKSGLLTDLSPWASAYGWSDLPSGQLAQYTVDSNGVRGSGTQYTLASGFTVTGLYYSTTLLEKLGIDHAPTTTSELEADLATAKAHNITPIMAGNQTGGVMTSLQFLMNDAMGRDAVNGWVFDEPDATVANPQAEAAATTIQGWAKDGYFNADTNGTDGTGALGRFAKGEALFYASGNWDAAALQKQMGSDVGFVLPPRSADGKTLAMSDPVSNFGIPAKSEHKDAAAAFLNFLTTPEARQILVDNGFAPTGSGTQPTTNGELSAQVQAAFADLVKADGQVQYVQNASNGASATWNAQVQLLVAGKTTPAAMMKAVQAQYVQDLGR</sequence>
<keyword evidence="8" id="KW-1185">Reference proteome</keyword>
<dbReference type="PANTHER" id="PTHR43649">
    <property type="entry name" value="ARABINOSE-BINDING PROTEIN-RELATED"/>
    <property type="match status" value="1"/>
</dbReference>
<accession>A0A5P9Q942</accession>
<keyword evidence="3" id="KW-0472">Membrane</keyword>
<name>A0A5P9Q942_9MICO</name>
<feature type="chain" id="PRO_5038399257" evidence="6">
    <location>
        <begin position="26"/>
        <end position="447"/>
    </location>
</feature>
<dbReference type="AlphaFoldDB" id="A0A5P9Q942"/>
<evidence type="ECO:0000256" key="5">
    <source>
        <dbReference type="ARBA" id="ARBA00023288"/>
    </source>
</evidence>
<dbReference type="Pfam" id="PF01547">
    <property type="entry name" value="SBP_bac_1"/>
    <property type="match status" value="1"/>
</dbReference>
<dbReference type="SUPFAM" id="SSF53850">
    <property type="entry name" value="Periplasmic binding protein-like II"/>
    <property type="match status" value="1"/>
</dbReference>
<dbReference type="PANTHER" id="PTHR43649:SF33">
    <property type="entry name" value="POLYGALACTURONAN_RHAMNOGALACTURONAN-BINDING PROTEIN YTCQ"/>
    <property type="match status" value="1"/>
</dbReference>
<evidence type="ECO:0000313" key="7">
    <source>
        <dbReference type="EMBL" id="QFU97670.1"/>
    </source>
</evidence>
<keyword evidence="5" id="KW-0449">Lipoprotein</keyword>
<dbReference type="EMBL" id="CP045529">
    <property type="protein sequence ID" value="QFU97670.1"/>
    <property type="molecule type" value="Genomic_DNA"/>
</dbReference>
<dbReference type="InterPro" id="IPR006059">
    <property type="entry name" value="SBP"/>
</dbReference>
<proteinExistence type="predicted"/>
<gene>
    <name evidence="7" type="ORF">KDY119_01169</name>
</gene>
<evidence type="ECO:0000256" key="3">
    <source>
        <dbReference type="ARBA" id="ARBA00023136"/>
    </source>
</evidence>
<evidence type="ECO:0000256" key="6">
    <source>
        <dbReference type="SAM" id="SignalP"/>
    </source>
</evidence>
<protein>
    <submittedName>
        <fullName evidence="7">Uncharacterized protein</fullName>
    </submittedName>
</protein>
<keyword evidence="1" id="KW-1003">Cell membrane</keyword>
<dbReference type="KEGG" id="lxl:KDY119_01169"/>
<evidence type="ECO:0000256" key="1">
    <source>
        <dbReference type="ARBA" id="ARBA00022475"/>
    </source>
</evidence>
<evidence type="ECO:0000256" key="2">
    <source>
        <dbReference type="ARBA" id="ARBA00022729"/>
    </source>
</evidence>
<dbReference type="Proteomes" id="UP000326702">
    <property type="component" value="Chromosome"/>
</dbReference>
<keyword evidence="2 6" id="KW-0732">Signal</keyword>
<feature type="signal peptide" evidence="6">
    <location>
        <begin position="1"/>
        <end position="25"/>
    </location>
</feature>
<dbReference type="RefSeq" id="WP_153022050.1">
    <property type="nucleotide sequence ID" value="NZ_BAABIH010000001.1"/>
</dbReference>
<dbReference type="OrthoDB" id="358201at2"/>
<organism evidence="7 8">
    <name type="scientific">Luteimicrobium xylanilyticum</name>
    <dbReference type="NCBI Taxonomy" id="1133546"/>
    <lineage>
        <taxon>Bacteria</taxon>
        <taxon>Bacillati</taxon>
        <taxon>Actinomycetota</taxon>
        <taxon>Actinomycetes</taxon>
        <taxon>Micrococcales</taxon>
        <taxon>Luteimicrobium</taxon>
    </lineage>
</organism>
<dbReference type="PROSITE" id="PS51257">
    <property type="entry name" value="PROKAR_LIPOPROTEIN"/>
    <property type="match status" value="1"/>
</dbReference>
<evidence type="ECO:0000313" key="8">
    <source>
        <dbReference type="Proteomes" id="UP000326702"/>
    </source>
</evidence>
<dbReference type="InterPro" id="IPR050490">
    <property type="entry name" value="Bact_solute-bd_prot1"/>
</dbReference>
<keyword evidence="4" id="KW-0564">Palmitate</keyword>
<reference evidence="7 8" key="1">
    <citation type="submission" date="2019-10" db="EMBL/GenBank/DDBJ databases">
        <title>Genome sequence of Luteimicrobium xylanilyticum HY-24.</title>
        <authorList>
            <person name="Kim D.Y."/>
            <person name="Park H.-Y."/>
        </authorList>
    </citation>
    <scope>NUCLEOTIDE SEQUENCE [LARGE SCALE GENOMIC DNA]</scope>
    <source>
        <strain evidence="7 8">HY-24</strain>
    </source>
</reference>
<evidence type="ECO:0000256" key="4">
    <source>
        <dbReference type="ARBA" id="ARBA00023139"/>
    </source>
</evidence>
<dbReference type="Gene3D" id="3.40.190.10">
    <property type="entry name" value="Periplasmic binding protein-like II"/>
    <property type="match status" value="2"/>
</dbReference>